<gene>
    <name evidence="8" type="primary">scfB</name>
    <name evidence="8" type="ORF">P3F81_10525</name>
</gene>
<dbReference type="GO" id="GO:0051539">
    <property type="term" value="F:4 iron, 4 sulfur cluster binding"/>
    <property type="evidence" value="ECO:0007669"/>
    <property type="project" value="UniProtKB-KW"/>
</dbReference>
<dbReference type="GO" id="GO:0046872">
    <property type="term" value="F:metal ion binding"/>
    <property type="evidence" value="ECO:0007669"/>
    <property type="project" value="UniProtKB-KW"/>
</dbReference>
<comment type="cofactor">
    <cofactor evidence="1">
        <name>[4Fe-4S] cluster</name>
        <dbReference type="ChEBI" id="CHEBI:49883"/>
    </cofactor>
</comment>
<keyword evidence="5" id="KW-0408">Iron</keyword>
<dbReference type="CDD" id="cd01335">
    <property type="entry name" value="Radical_SAM"/>
    <property type="match status" value="1"/>
</dbReference>
<keyword evidence="4" id="KW-0479">Metal-binding</keyword>
<evidence type="ECO:0000313" key="9">
    <source>
        <dbReference type="Proteomes" id="UP001243623"/>
    </source>
</evidence>
<dbReference type="InterPro" id="IPR047602">
    <property type="entry name" value="SPASM_CteB-like"/>
</dbReference>
<dbReference type="InterPro" id="IPR023885">
    <property type="entry name" value="4Fe4S-binding_SPASM_dom"/>
</dbReference>
<proteinExistence type="predicted"/>
<dbReference type="PANTHER" id="PTHR43273">
    <property type="entry name" value="ANAEROBIC SULFATASE-MATURATING ENZYME HOMOLOG ASLB-RELATED"/>
    <property type="match status" value="1"/>
</dbReference>
<dbReference type="Pfam" id="PF04055">
    <property type="entry name" value="Radical_SAM"/>
    <property type="match status" value="1"/>
</dbReference>
<dbReference type="KEGG" id="sgbi:P3F81_10525"/>
<keyword evidence="2" id="KW-0004">4Fe-4S</keyword>
<dbReference type="SFLD" id="SFLDS00029">
    <property type="entry name" value="Radical_SAM"/>
    <property type="match status" value="1"/>
</dbReference>
<dbReference type="InterPro" id="IPR023867">
    <property type="entry name" value="Sulphatase_maturase_rSAM"/>
</dbReference>
<evidence type="ECO:0000259" key="7">
    <source>
        <dbReference type="PROSITE" id="PS51918"/>
    </source>
</evidence>
<evidence type="ECO:0000256" key="1">
    <source>
        <dbReference type="ARBA" id="ARBA00001966"/>
    </source>
</evidence>
<dbReference type="InterPro" id="IPR058240">
    <property type="entry name" value="rSAM_sf"/>
</dbReference>
<dbReference type="RefSeq" id="WP_147670207.1">
    <property type="nucleotide sequence ID" value="NZ_CP120678.1"/>
</dbReference>
<dbReference type="SFLD" id="SFLDG01386">
    <property type="entry name" value="main_SPASM_domain-containing"/>
    <property type="match status" value="1"/>
</dbReference>
<keyword evidence="9" id="KW-1185">Reference proteome</keyword>
<dbReference type="NCBIfam" id="TIGR04085">
    <property type="entry name" value="rSAM_more_4Fe4S"/>
    <property type="match status" value="1"/>
</dbReference>
<dbReference type="PANTHER" id="PTHR43273:SF8">
    <property type="entry name" value="RADICAL SAM DOMAIN PROTEIN"/>
    <property type="match status" value="1"/>
</dbReference>
<dbReference type="InterPro" id="IPR007197">
    <property type="entry name" value="rSAM"/>
</dbReference>
<evidence type="ECO:0000256" key="3">
    <source>
        <dbReference type="ARBA" id="ARBA00022691"/>
    </source>
</evidence>
<dbReference type="Gene3D" id="3.20.20.70">
    <property type="entry name" value="Aldolase class I"/>
    <property type="match status" value="1"/>
</dbReference>
<dbReference type="CDD" id="cd21124">
    <property type="entry name" value="SPASM_CteB-like"/>
    <property type="match status" value="1"/>
</dbReference>
<keyword evidence="3" id="KW-0949">S-adenosyl-L-methionine</keyword>
<dbReference type="Proteomes" id="UP001243623">
    <property type="component" value="Chromosome"/>
</dbReference>
<dbReference type="PROSITE" id="PS01305">
    <property type="entry name" value="MOAA_NIFB_PQQE"/>
    <property type="match status" value="1"/>
</dbReference>
<dbReference type="InterPro" id="IPR013785">
    <property type="entry name" value="Aldolase_TIM"/>
</dbReference>
<keyword evidence="6" id="KW-0411">Iron-sulfur</keyword>
<protein>
    <submittedName>
        <fullName evidence="8">Thioether cross-link-forming SCIFF peptide maturase</fullName>
    </submittedName>
</protein>
<evidence type="ECO:0000313" key="8">
    <source>
        <dbReference type="EMBL" id="WIW71990.1"/>
    </source>
</evidence>
<dbReference type="SUPFAM" id="SSF102114">
    <property type="entry name" value="Radical SAM enzymes"/>
    <property type="match status" value="1"/>
</dbReference>
<dbReference type="SFLD" id="SFLDG01384">
    <property type="entry name" value="thioether_bond_formation_requi"/>
    <property type="match status" value="1"/>
</dbReference>
<dbReference type="AlphaFoldDB" id="A0A9Y2EUK1"/>
<dbReference type="InterPro" id="IPR000385">
    <property type="entry name" value="MoaA_NifB_PqqE_Fe-S-bd_CS"/>
</dbReference>
<evidence type="ECO:0000256" key="2">
    <source>
        <dbReference type="ARBA" id="ARBA00022485"/>
    </source>
</evidence>
<evidence type="ECO:0000256" key="4">
    <source>
        <dbReference type="ARBA" id="ARBA00022723"/>
    </source>
</evidence>
<feature type="domain" description="Radical SAM core" evidence="7">
    <location>
        <begin position="91"/>
        <end position="315"/>
    </location>
</feature>
<accession>A0A9Y2EUK1</accession>
<dbReference type="PROSITE" id="PS51918">
    <property type="entry name" value="RADICAL_SAM"/>
    <property type="match status" value="1"/>
</dbReference>
<dbReference type="SFLD" id="SFLDG01067">
    <property type="entry name" value="SPASM/twitch_domain_containing"/>
    <property type="match status" value="1"/>
</dbReference>
<dbReference type="EMBL" id="CP120678">
    <property type="protein sequence ID" value="WIW71990.1"/>
    <property type="molecule type" value="Genomic_DNA"/>
</dbReference>
<reference evidence="8" key="1">
    <citation type="submission" date="2023-03" db="EMBL/GenBank/DDBJ databases">
        <title>Selenobaculum gbiensis gen. nov. sp. nov., a new bacterium isolated from the gut microbiota of IBD patient.</title>
        <authorList>
            <person name="Yeo S."/>
            <person name="Park H."/>
            <person name="Huh C.S."/>
        </authorList>
    </citation>
    <scope>NUCLEOTIDE SEQUENCE</scope>
    <source>
        <strain evidence="8">ICN-92133</strain>
    </source>
</reference>
<dbReference type="NCBIfam" id="TIGR03974">
    <property type="entry name" value="rSAM_six_Cys"/>
    <property type="match status" value="1"/>
</dbReference>
<sequence length="452" mass="51415">MGDRERIHKFYLNGMYIMLDINSGAVHVIDKMIYDMMDIYDGTNGDKVVEALSNQYDKAELIEAVEELGTLVARKELFAPDLDVPPTFSAKPLVKSLCLHVAHDCNLRCKYCFAGTGDFGHDRSLMSKEVGEKAVDFIIENSGQRKHCELDFFGGEPLMNMPVVKHVVEYVRKREKETGKEFKLTLTTNGVLLNDANIKYLNDNNISLVLSLDGRKEVHDNMRLNVAGKGSYDGILANFKKLVKARDGQNYFLRGTFTAYNLDFTTDVLDMADKGFNLLSVEPVVAKDCDYELKEEHLPKLYEEYERLAKEFITRKENGNGFEFFHFNMDINNGPCVAKRLSGCGAGHEYFAVAPNGDLYPCHQFVGRDQYLLGTIFEGVKKKEMPEHFRQAHVLNKPECSNCWARFYCSGGCHANADLFNDDIKKPYKIGCELQKKRMECALMIQAYFAMK</sequence>
<dbReference type="InterPro" id="IPR024025">
    <property type="entry name" value="SCIFF_rSAM_maturase"/>
</dbReference>
<dbReference type="GO" id="GO:0016491">
    <property type="term" value="F:oxidoreductase activity"/>
    <property type="evidence" value="ECO:0007669"/>
    <property type="project" value="InterPro"/>
</dbReference>
<evidence type="ECO:0000256" key="6">
    <source>
        <dbReference type="ARBA" id="ARBA00023014"/>
    </source>
</evidence>
<evidence type="ECO:0000256" key="5">
    <source>
        <dbReference type="ARBA" id="ARBA00023004"/>
    </source>
</evidence>
<name>A0A9Y2EUK1_9FIRM</name>
<organism evidence="8 9">
    <name type="scientific">Selenobaculum gibii</name>
    <dbReference type="NCBI Taxonomy" id="3054208"/>
    <lineage>
        <taxon>Bacteria</taxon>
        <taxon>Bacillati</taxon>
        <taxon>Bacillota</taxon>
        <taxon>Negativicutes</taxon>
        <taxon>Selenomonadales</taxon>
        <taxon>Selenomonadaceae</taxon>
        <taxon>Selenobaculum</taxon>
    </lineage>
</organism>